<reference evidence="1 2" key="2">
    <citation type="submission" date="2018-12" db="EMBL/GenBank/DDBJ databases">
        <title>Rhizobacter gummiphilus sp. nov., a rubber-degrading bacterium isolated from the soil of a botanical garden in Japan.</title>
        <authorList>
            <person name="Shunsuke S.S."/>
        </authorList>
    </citation>
    <scope>NUCLEOTIDE SEQUENCE [LARGE SCALE GENOMIC DNA]</scope>
    <source>
        <strain evidence="1 2">S-16</strain>
    </source>
</reference>
<evidence type="ECO:0000313" key="1">
    <source>
        <dbReference type="EMBL" id="RQP25218.1"/>
    </source>
</evidence>
<name>A0A3N7HSE6_9BURK</name>
<dbReference type="RefSeq" id="WP_124540127.1">
    <property type="nucleotide sequence ID" value="NZ_QUSW01000002.1"/>
</dbReference>
<proteinExistence type="predicted"/>
<accession>A0A3N7HSE6</accession>
<organism evidence="1 2">
    <name type="scientific">Piscinibacter terrae</name>
    <dbReference type="NCBI Taxonomy" id="2496871"/>
    <lineage>
        <taxon>Bacteria</taxon>
        <taxon>Pseudomonadati</taxon>
        <taxon>Pseudomonadota</taxon>
        <taxon>Betaproteobacteria</taxon>
        <taxon>Burkholderiales</taxon>
        <taxon>Sphaerotilaceae</taxon>
        <taxon>Piscinibacter</taxon>
    </lineage>
</organism>
<evidence type="ECO:0000313" key="2">
    <source>
        <dbReference type="Proteomes" id="UP000267464"/>
    </source>
</evidence>
<dbReference type="EMBL" id="QUSW01000002">
    <property type="protein sequence ID" value="RQP25218.1"/>
    <property type="molecule type" value="Genomic_DNA"/>
</dbReference>
<dbReference type="AlphaFoldDB" id="A0A3N7HSE6"/>
<sequence length="62" mass="6510">METKTTIAQAADASLPTTFVSVDESAELTKMLELEFDQAQQVAGGLAAAVRCCACHCCSCHC</sequence>
<dbReference type="Proteomes" id="UP000267464">
    <property type="component" value="Unassembled WGS sequence"/>
</dbReference>
<reference evidence="1 2" key="1">
    <citation type="submission" date="2018-08" db="EMBL/GenBank/DDBJ databases">
        <authorList>
            <person name="Khan S.A."/>
            <person name="Jeon C.O."/>
            <person name="Chun B.H."/>
            <person name="Jeong S.E."/>
        </authorList>
    </citation>
    <scope>NUCLEOTIDE SEQUENCE [LARGE SCALE GENOMIC DNA]</scope>
    <source>
        <strain evidence="1 2">S-16</strain>
    </source>
</reference>
<comment type="caution">
    <text evidence="1">The sequence shown here is derived from an EMBL/GenBank/DDBJ whole genome shotgun (WGS) entry which is preliminary data.</text>
</comment>
<keyword evidence="2" id="KW-1185">Reference proteome</keyword>
<gene>
    <name evidence="1" type="ORF">DZC73_10295</name>
</gene>
<protein>
    <submittedName>
        <fullName evidence="1">Uncharacterized protein</fullName>
    </submittedName>
</protein>